<dbReference type="InterPro" id="IPR017850">
    <property type="entry name" value="Alkaline_phosphatase_core_sf"/>
</dbReference>
<organism evidence="7 8">
    <name type="scientific">Mariniphaga sediminis</name>
    <dbReference type="NCBI Taxonomy" id="1628158"/>
    <lineage>
        <taxon>Bacteria</taxon>
        <taxon>Pseudomonadati</taxon>
        <taxon>Bacteroidota</taxon>
        <taxon>Bacteroidia</taxon>
        <taxon>Marinilabiliales</taxon>
        <taxon>Prolixibacteraceae</taxon>
        <taxon>Mariniphaga</taxon>
    </lineage>
</organism>
<dbReference type="Proteomes" id="UP000266441">
    <property type="component" value="Unassembled WGS sequence"/>
</dbReference>
<dbReference type="GO" id="GO:0004065">
    <property type="term" value="F:arylsulfatase activity"/>
    <property type="evidence" value="ECO:0007669"/>
    <property type="project" value="TreeGrafter"/>
</dbReference>
<evidence type="ECO:0000259" key="6">
    <source>
        <dbReference type="Pfam" id="PF00884"/>
    </source>
</evidence>
<keyword evidence="8" id="KW-1185">Reference proteome</keyword>
<dbReference type="RefSeq" id="WP_119350783.1">
    <property type="nucleotide sequence ID" value="NZ_QWET01000011.1"/>
</dbReference>
<dbReference type="PANTHER" id="PTHR42693">
    <property type="entry name" value="ARYLSULFATASE FAMILY MEMBER"/>
    <property type="match status" value="1"/>
</dbReference>
<evidence type="ECO:0000256" key="3">
    <source>
        <dbReference type="ARBA" id="ARBA00022801"/>
    </source>
</evidence>
<evidence type="ECO:0000313" key="7">
    <source>
        <dbReference type="EMBL" id="RIH64358.1"/>
    </source>
</evidence>
<dbReference type="InterPro" id="IPR000917">
    <property type="entry name" value="Sulfatase_N"/>
</dbReference>
<proteinExistence type="inferred from homology"/>
<accession>A0A399CZK0</accession>
<dbReference type="Pfam" id="PF00884">
    <property type="entry name" value="Sulfatase"/>
    <property type="match status" value="1"/>
</dbReference>
<comment type="similarity">
    <text evidence="1">Belongs to the sulfatase family.</text>
</comment>
<name>A0A399CZK0_9BACT</name>
<dbReference type="PANTHER" id="PTHR42693:SF27">
    <property type="entry name" value="ARYLSULFATASE B [PRECURSOR]"/>
    <property type="match status" value="1"/>
</dbReference>
<dbReference type="EMBL" id="QWET01000011">
    <property type="protein sequence ID" value="RIH64358.1"/>
    <property type="molecule type" value="Genomic_DNA"/>
</dbReference>
<evidence type="ECO:0000256" key="4">
    <source>
        <dbReference type="ARBA" id="ARBA00022837"/>
    </source>
</evidence>
<evidence type="ECO:0000256" key="5">
    <source>
        <dbReference type="SAM" id="SignalP"/>
    </source>
</evidence>
<keyword evidence="5" id="KW-0732">Signal</keyword>
<keyword evidence="2" id="KW-0479">Metal-binding</keyword>
<dbReference type="InterPro" id="IPR024607">
    <property type="entry name" value="Sulfatase_CS"/>
</dbReference>
<dbReference type="AlphaFoldDB" id="A0A399CZK0"/>
<feature type="chain" id="PRO_5017449632" evidence="5">
    <location>
        <begin position="22"/>
        <end position="453"/>
    </location>
</feature>
<evidence type="ECO:0000256" key="1">
    <source>
        <dbReference type="ARBA" id="ARBA00008779"/>
    </source>
</evidence>
<feature type="signal peptide" evidence="5">
    <location>
        <begin position="1"/>
        <end position="21"/>
    </location>
</feature>
<evidence type="ECO:0000256" key="2">
    <source>
        <dbReference type="ARBA" id="ARBA00022723"/>
    </source>
</evidence>
<keyword evidence="3" id="KW-0378">Hydrolase</keyword>
<dbReference type="Gene3D" id="3.30.1120.10">
    <property type="match status" value="1"/>
</dbReference>
<comment type="caution">
    <text evidence="7">The sequence shown here is derived from an EMBL/GenBank/DDBJ whole genome shotgun (WGS) entry which is preliminary data.</text>
</comment>
<dbReference type="PROSITE" id="PS00523">
    <property type="entry name" value="SULFATASE_1"/>
    <property type="match status" value="1"/>
</dbReference>
<dbReference type="OrthoDB" id="9765065at2"/>
<sequence length="453" mass="51345">MKILHRNLLSLSIVGLLTFSAAGNVKDSRQQKLPLQPNILIIIPDDLGWSDVGYHGSVVKTPHIDKLAATGIRLEQHYVMPTCTPTRVSLMTGKYPSRYGIVAPDYGEVIDLGDPTLASVLKENGYFTAIAGKWHMGSPPYTPLKYGFQSSYGYFDGQIDPYTHEYKTETKLTERRSWHRNDEYLDEEGHVTDLLTDEALRIIEAENDKPFFLYLAHHVPHYPLDEPDEWMSLYDGLSLHPSRKLFAASVSHMDAGIGKIMEALERTGKRENTLILFLSDNGGQHSWHSNTEYRGKYADNPHSVLGNNYPLRGWKGDLYEGGIRVPAIASWPGKLQPGEANFPIHMSDWLPTLCHLIGAEKVLKDWNPDGKNIWPFLTGVQDLAQERSIYWKTGQTYAVREGNWKLLVDRNSGQTGLFNLENDFRETRDLAESYPEKVKSLLELLEKFKAGDE</sequence>
<dbReference type="InterPro" id="IPR050738">
    <property type="entry name" value="Sulfatase"/>
</dbReference>
<reference evidence="7 8" key="1">
    <citation type="journal article" date="2015" name="Int. J. Syst. Evol. Microbiol.">
        <title>Mariniphaga sediminis sp. nov., isolated from coastal sediment.</title>
        <authorList>
            <person name="Wang F.Q."/>
            <person name="Shen Q.Y."/>
            <person name="Chen G.J."/>
            <person name="Du Z.J."/>
        </authorList>
    </citation>
    <scope>NUCLEOTIDE SEQUENCE [LARGE SCALE GENOMIC DNA]</scope>
    <source>
        <strain evidence="7 8">SY21</strain>
    </source>
</reference>
<dbReference type="SUPFAM" id="SSF53649">
    <property type="entry name" value="Alkaline phosphatase-like"/>
    <property type="match status" value="1"/>
</dbReference>
<feature type="domain" description="Sulfatase N-terminal" evidence="6">
    <location>
        <begin position="37"/>
        <end position="358"/>
    </location>
</feature>
<evidence type="ECO:0000313" key="8">
    <source>
        <dbReference type="Proteomes" id="UP000266441"/>
    </source>
</evidence>
<keyword evidence="4" id="KW-0106">Calcium</keyword>
<dbReference type="GO" id="GO:0046872">
    <property type="term" value="F:metal ion binding"/>
    <property type="evidence" value="ECO:0007669"/>
    <property type="project" value="UniProtKB-KW"/>
</dbReference>
<protein>
    <submittedName>
        <fullName evidence="7">Arylsulfatase</fullName>
    </submittedName>
</protein>
<dbReference type="Gene3D" id="3.40.720.10">
    <property type="entry name" value="Alkaline Phosphatase, subunit A"/>
    <property type="match status" value="1"/>
</dbReference>
<dbReference type="PROSITE" id="PS00149">
    <property type="entry name" value="SULFATASE_2"/>
    <property type="match status" value="1"/>
</dbReference>
<gene>
    <name evidence="7" type="ORF">D1164_14805</name>
</gene>